<keyword evidence="2" id="KW-1185">Reference proteome</keyword>
<dbReference type="Gene3D" id="3.40.50.2000">
    <property type="entry name" value="Glycogen Phosphorylase B"/>
    <property type="match status" value="1"/>
</dbReference>
<evidence type="ECO:0000313" key="1">
    <source>
        <dbReference type="EMBL" id="MEF3364958.1"/>
    </source>
</evidence>
<name>A0ABU7XEG8_9HYPH</name>
<organism evidence="1 2">
    <name type="scientific">Methylocystis borbori</name>
    <dbReference type="NCBI Taxonomy" id="3118750"/>
    <lineage>
        <taxon>Bacteria</taxon>
        <taxon>Pseudomonadati</taxon>
        <taxon>Pseudomonadota</taxon>
        <taxon>Alphaproteobacteria</taxon>
        <taxon>Hyphomicrobiales</taxon>
        <taxon>Methylocystaceae</taxon>
        <taxon>Methylocystis</taxon>
    </lineage>
</organism>
<evidence type="ECO:0008006" key="3">
    <source>
        <dbReference type="Google" id="ProtNLM"/>
    </source>
</evidence>
<accession>A0ABU7XEG8</accession>
<dbReference type="EMBL" id="JAZHYN010000001">
    <property type="protein sequence ID" value="MEF3364958.1"/>
    <property type="molecule type" value="Genomic_DNA"/>
</dbReference>
<comment type="caution">
    <text evidence="1">The sequence shown here is derived from an EMBL/GenBank/DDBJ whole genome shotgun (WGS) entry which is preliminary data.</text>
</comment>
<reference evidence="1 2" key="1">
    <citation type="submission" date="2024-02" db="EMBL/GenBank/DDBJ databases">
        <authorList>
            <person name="Grouzdev D."/>
        </authorList>
    </citation>
    <scope>NUCLEOTIDE SEQUENCE [LARGE SCALE GENOMIC DNA]</scope>
    <source>
        <strain evidence="1 2">9N</strain>
    </source>
</reference>
<evidence type="ECO:0000313" key="2">
    <source>
        <dbReference type="Proteomes" id="UP001350748"/>
    </source>
</evidence>
<sequence>MMRAPRTVALVAAHFPPSNLAGVHRARLLSQHLHEFGWRTIIVTTHWRHYEEALDWDLAALVDQSLEVIRTPALPTRPIRIVGDIGVRALPWHLAALRRLRRERRIDFVHITVPSFYSALLGELLHREAPLPFGVDYIDPWVTVWPEAEVKFSKAWASMTLGSALEPWAVRNASLITGVASGYYAGVLDRHPRLRETCVTAAMPYGFSSLDFAAPDLGMRELSQFDPSDGRFHLVYAGALLPKGRPVLQRLLEGVALLRERKSPLGDQLRLHFIGCGKSPNDPRGFNVLPVAERLGIASLVTEHPHRMAYIDVLAHLKKASGVLIVGSTEPHYSPSKVYQAVQARRPALALLHEASAAVEVLARSRAGRAIALTETALPEATRVADIIEEFVAAEYDPDSVDWGAFGAFSARESARLMAAALDEALERQRQPKAGC</sequence>
<dbReference type="Proteomes" id="UP001350748">
    <property type="component" value="Unassembled WGS sequence"/>
</dbReference>
<protein>
    <recommendedName>
        <fullName evidence="3">Glycosyltransferase subfamily 4-like N-terminal domain-containing protein</fullName>
    </recommendedName>
</protein>
<proteinExistence type="predicted"/>
<dbReference type="RefSeq" id="WP_332079840.1">
    <property type="nucleotide sequence ID" value="NZ_JAZHYN010000001.1"/>
</dbReference>
<dbReference type="SUPFAM" id="SSF53756">
    <property type="entry name" value="UDP-Glycosyltransferase/glycogen phosphorylase"/>
    <property type="match status" value="1"/>
</dbReference>
<gene>
    <name evidence="1" type="ORF">V3H18_00255</name>
</gene>